<dbReference type="Proteomes" id="UP000634134">
    <property type="component" value="Unassembled WGS sequence"/>
</dbReference>
<evidence type="ECO:0000313" key="1">
    <source>
        <dbReference type="EMBL" id="MBE9463755.1"/>
    </source>
</evidence>
<protein>
    <submittedName>
        <fullName evidence="1">Uncharacterized protein</fullName>
    </submittedName>
</protein>
<dbReference type="EMBL" id="JACYGY010000001">
    <property type="protein sequence ID" value="MBE9463755.1"/>
    <property type="molecule type" value="Genomic_DNA"/>
</dbReference>
<accession>A0ABR9WE48</accession>
<gene>
    <name evidence="1" type="ORF">IEE83_17880</name>
</gene>
<keyword evidence="2" id="KW-1185">Reference proteome</keyword>
<proteinExistence type="predicted"/>
<reference evidence="2" key="1">
    <citation type="submission" date="2023-07" db="EMBL/GenBank/DDBJ databases">
        <title>Dyadobacter sp. nov 'subterranea' isolated from contaminted grondwater.</title>
        <authorList>
            <person name="Szabo I."/>
            <person name="Al-Omari J."/>
            <person name="Szerdahelyi S.G."/>
            <person name="Rado J."/>
        </authorList>
    </citation>
    <scope>NUCLEOTIDE SEQUENCE [LARGE SCALE GENOMIC DNA]</scope>
    <source>
        <strain evidence="2">UP-52</strain>
    </source>
</reference>
<organism evidence="1 2">
    <name type="scientific">Dyadobacter subterraneus</name>
    <dbReference type="NCBI Taxonomy" id="2773304"/>
    <lineage>
        <taxon>Bacteria</taxon>
        <taxon>Pseudomonadati</taxon>
        <taxon>Bacteroidota</taxon>
        <taxon>Cytophagia</taxon>
        <taxon>Cytophagales</taxon>
        <taxon>Spirosomataceae</taxon>
        <taxon>Dyadobacter</taxon>
    </lineage>
</organism>
<evidence type="ECO:0000313" key="2">
    <source>
        <dbReference type="Proteomes" id="UP000634134"/>
    </source>
</evidence>
<dbReference type="RefSeq" id="WP_194121868.1">
    <property type="nucleotide sequence ID" value="NZ_JACYGY010000001.1"/>
</dbReference>
<sequence length="74" mass="8677">MVRYNSILSQVEISIPHKDFGDVSRYRKGLLRLLAEVRIDDCRPDFKDDLKAVYELLEYLTEEKMESTTRPNGV</sequence>
<comment type="caution">
    <text evidence="1">The sequence shown here is derived from an EMBL/GenBank/DDBJ whole genome shotgun (WGS) entry which is preliminary data.</text>
</comment>
<name>A0ABR9WE48_9BACT</name>